<name>A0A3M7P1W1_BRAPC</name>
<protein>
    <submittedName>
        <fullName evidence="1">Uncharacterized protein</fullName>
    </submittedName>
</protein>
<sequence>MKKITKSSLLAEICLNYGANRKIIFIAALMKKKIYYEIKHTNTKPLNFEIFARFKYQEAFTETVNQLQKHRNTTNY</sequence>
<reference evidence="1 2" key="1">
    <citation type="journal article" date="2018" name="Sci. Rep.">
        <title>Genomic signatures of local adaptation to the degree of environmental predictability in rotifers.</title>
        <authorList>
            <person name="Franch-Gras L."/>
            <person name="Hahn C."/>
            <person name="Garcia-Roger E.M."/>
            <person name="Carmona M.J."/>
            <person name="Serra M."/>
            <person name="Gomez A."/>
        </authorList>
    </citation>
    <scope>NUCLEOTIDE SEQUENCE [LARGE SCALE GENOMIC DNA]</scope>
    <source>
        <strain evidence="1">HYR1</strain>
    </source>
</reference>
<keyword evidence="2" id="KW-1185">Reference proteome</keyword>
<dbReference type="Proteomes" id="UP000276133">
    <property type="component" value="Unassembled WGS sequence"/>
</dbReference>
<organism evidence="1 2">
    <name type="scientific">Brachionus plicatilis</name>
    <name type="common">Marine rotifer</name>
    <name type="synonym">Brachionus muelleri</name>
    <dbReference type="NCBI Taxonomy" id="10195"/>
    <lineage>
        <taxon>Eukaryota</taxon>
        <taxon>Metazoa</taxon>
        <taxon>Spiralia</taxon>
        <taxon>Gnathifera</taxon>
        <taxon>Rotifera</taxon>
        <taxon>Eurotatoria</taxon>
        <taxon>Monogononta</taxon>
        <taxon>Pseudotrocha</taxon>
        <taxon>Ploima</taxon>
        <taxon>Brachionidae</taxon>
        <taxon>Brachionus</taxon>
    </lineage>
</organism>
<evidence type="ECO:0000313" key="2">
    <source>
        <dbReference type="Proteomes" id="UP000276133"/>
    </source>
</evidence>
<evidence type="ECO:0000313" key="1">
    <source>
        <dbReference type="EMBL" id="RMZ93086.1"/>
    </source>
</evidence>
<comment type="caution">
    <text evidence="1">The sequence shown here is derived from an EMBL/GenBank/DDBJ whole genome shotgun (WGS) entry which is preliminary data.</text>
</comment>
<proteinExistence type="predicted"/>
<gene>
    <name evidence="1" type="ORF">BpHYR1_028598</name>
</gene>
<dbReference type="EMBL" id="REGN01014085">
    <property type="protein sequence ID" value="RMZ93086.1"/>
    <property type="molecule type" value="Genomic_DNA"/>
</dbReference>
<dbReference type="AlphaFoldDB" id="A0A3M7P1W1"/>
<accession>A0A3M7P1W1</accession>